<dbReference type="RefSeq" id="WP_278010767.1">
    <property type="nucleotide sequence ID" value="NZ_CP121112.1"/>
</dbReference>
<comment type="caution">
    <text evidence="1">The sequence shown here is derived from an EMBL/GenBank/DDBJ whole genome shotgun (WGS) entry which is preliminary data.</text>
</comment>
<protein>
    <submittedName>
        <fullName evidence="1">Uncharacterized protein</fullName>
    </submittedName>
</protein>
<proteinExistence type="predicted"/>
<sequence>MKLTVVNFGNSDFTLQQRWNSFSARYLGKADNVISYTPDDIKDYLEKYPGFKKYTKGFGNYFWKPYIIKKALLEIEENDFLFYSDSGALILKDLKILAKFLDDIQKDILAFKLPLIEKQWTKRDVFLFLDADCEEKSDTAQILATFILIKKTSEAVNFIDEYTTACLDERIVTDLANVLGKENYPEFIAHRHDQSIFSLLVKKSNIVQVEGDLSDYGFFPRQYLKGKNWVYDEASKNLNNYKFKNYILSNRKVHPLKYFLKFSLKRFLFSLNLYKRW</sequence>
<name>A0ABV5HGC8_9FLAO</name>
<gene>
    <name evidence="1" type="ORF">ACFFVK_20370</name>
</gene>
<evidence type="ECO:0000313" key="1">
    <source>
        <dbReference type="EMBL" id="MFB9110942.1"/>
    </source>
</evidence>
<organism evidence="1 2">
    <name type="scientific">Flavobacterium gyeonganense</name>
    <dbReference type="NCBI Taxonomy" id="1310418"/>
    <lineage>
        <taxon>Bacteria</taxon>
        <taxon>Pseudomonadati</taxon>
        <taxon>Bacteroidota</taxon>
        <taxon>Flavobacteriia</taxon>
        <taxon>Flavobacteriales</taxon>
        <taxon>Flavobacteriaceae</taxon>
        <taxon>Flavobacterium</taxon>
    </lineage>
</organism>
<accession>A0ABV5HGC8</accession>
<dbReference type="EMBL" id="JBHMFE010000046">
    <property type="protein sequence ID" value="MFB9110942.1"/>
    <property type="molecule type" value="Genomic_DNA"/>
</dbReference>
<reference evidence="1 2" key="1">
    <citation type="submission" date="2024-09" db="EMBL/GenBank/DDBJ databases">
        <authorList>
            <person name="Sun Q."/>
            <person name="Mori K."/>
        </authorList>
    </citation>
    <scope>NUCLEOTIDE SEQUENCE [LARGE SCALE GENOMIC DNA]</scope>
    <source>
        <strain evidence="1 2">CECT 8365</strain>
    </source>
</reference>
<keyword evidence="2" id="KW-1185">Reference proteome</keyword>
<dbReference type="Proteomes" id="UP001589562">
    <property type="component" value="Unassembled WGS sequence"/>
</dbReference>
<evidence type="ECO:0000313" key="2">
    <source>
        <dbReference type="Proteomes" id="UP001589562"/>
    </source>
</evidence>